<dbReference type="EMBL" id="VZUB01011592">
    <property type="protein sequence ID" value="NXU76321.1"/>
    <property type="molecule type" value="Genomic_DNA"/>
</dbReference>
<dbReference type="OrthoDB" id="439917at2759"/>
<name>A0A7L3NFN2_9AVES</name>
<dbReference type="InterPro" id="IPR009030">
    <property type="entry name" value="Growth_fac_rcpt_cys_sf"/>
</dbReference>
<sequence length="203" mass="20883">SGPCEPGYYCTGGSMLPNPRDGIVGNICPQGHFCPPGSSSPSPCPAGSFLAHHGGQSAQDCQPCFPGWFCSQPAQSSPEECPAGFYCLPGTKAATQYPCPEGTYSNQTGLGNPRECKPCPGGTFCASAGLSSPSGPCFPGYYCTSKAQIPNPLHDEAGSICPEGHYCPPGSTKPQPCPTGTFLPQFGMVYPNACLPCPGGKFC</sequence>
<keyword evidence="2" id="KW-1185">Reference proteome</keyword>
<dbReference type="AlphaFoldDB" id="A0A7L3NFN2"/>
<comment type="caution">
    <text evidence="1">The sequence shown here is derived from an EMBL/GenBank/DDBJ whole genome shotgun (WGS) entry which is preliminary data.</text>
</comment>
<dbReference type="Gene3D" id="2.10.50.10">
    <property type="entry name" value="Tumor Necrosis Factor Receptor, subunit A, domain 2"/>
    <property type="match status" value="2"/>
</dbReference>
<proteinExistence type="predicted"/>
<dbReference type="PANTHER" id="PTHR46104:SF1">
    <property type="entry name" value="GENE 9195-RELATED"/>
    <property type="match status" value="1"/>
</dbReference>
<gene>
    <name evidence="1" type="primary">Abcg24_0</name>
    <name evidence="1" type="ORF">OREMEL_R02837</name>
</gene>
<organism evidence="1 2">
    <name type="scientific">Oreotrochilus melanogaster</name>
    <dbReference type="NCBI Taxonomy" id="689266"/>
    <lineage>
        <taxon>Eukaryota</taxon>
        <taxon>Metazoa</taxon>
        <taxon>Chordata</taxon>
        <taxon>Craniata</taxon>
        <taxon>Vertebrata</taxon>
        <taxon>Euteleostomi</taxon>
        <taxon>Archelosauria</taxon>
        <taxon>Archosauria</taxon>
        <taxon>Dinosauria</taxon>
        <taxon>Saurischia</taxon>
        <taxon>Theropoda</taxon>
        <taxon>Coelurosauria</taxon>
        <taxon>Aves</taxon>
        <taxon>Neognathae</taxon>
        <taxon>Neoaves</taxon>
        <taxon>Strisores</taxon>
        <taxon>Apodiformes</taxon>
        <taxon>Trochilidae</taxon>
        <taxon>Oreotrochilus</taxon>
    </lineage>
</organism>
<dbReference type="SMART" id="SM01411">
    <property type="entry name" value="Ephrin_rec_like"/>
    <property type="match status" value="3"/>
</dbReference>
<reference evidence="1 2" key="1">
    <citation type="submission" date="2019-09" db="EMBL/GenBank/DDBJ databases">
        <title>Bird 10,000 Genomes (B10K) Project - Family phase.</title>
        <authorList>
            <person name="Zhang G."/>
        </authorList>
    </citation>
    <scope>NUCLEOTIDE SEQUENCE [LARGE SCALE GENOMIC DNA]</scope>
    <source>
        <strain evidence="1">OUT-0002</strain>
    </source>
</reference>
<feature type="non-terminal residue" evidence="1">
    <location>
        <position position="1"/>
    </location>
</feature>
<dbReference type="SUPFAM" id="SSF57184">
    <property type="entry name" value="Growth factor receptor domain"/>
    <property type="match status" value="1"/>
</dbReference>
<feature type="non-terminal residue" evidence="1">
    <location>
        <position position="203"/>
    </location>
</feature>
<evidence type="ECO:0000313" key="1">
    <source>
        <dbReference type="EMBL" id="NXU76321.1"/>
    </source>
</evidence>
<dbReference type="PANTHER" id="PTHR46104">
    <property type="entry name" value="GENE 9195-RELATED-RELATED"/>
    <property type="match status" value="1"/>
</dbReference>
<accession>A0A7L3NFN2</accession>
<protein>
    <submittedName>
        <fullName evidence="1">AB24G protein</fullName>
    </submittedName>
</protein>
<evidence type="ECO:0000313" key="2">
    <source>
        <dbReference type="Proteomes" id="UP000579904"/>
    </source>
</evidence>
<dbReference type="Proteomes" id="UP000579904">
    <property type="component" value="Unassembled WGS sequence"/>
</dbReference>